<name>A0AC34RIG2_9BILA</name>
<dbReference type="Proteomes" id="UP000887576">
    <property type="component" value="Unplaced"/>
</dbReference>
<evidence type="ECO:0000313" key="1">
    <source>
        <dbReference type="Proteomes" id="UP000887576"/>
    </source>
</evidence>
<dbReference type="WBParaSite" id="JU765_v2.g7315.t2">
    <property type="protein sequence ID" value="JU765_v2.g7315.t2"/>
    <property type="gene ID" value="JU765_v2.g7315"/>
</dbReference>
<evidence type="ECO:0000313" key="2">
    <source>
        <dbReference type="WBParaSite" id="JU765_v2.g7315.t2"/>
    </source>
</evidence>
<accession>A0AC34RIG2</accession>
<protein>
    <submittedName>
        <fullName evidence="2">GRAM domain-containing protein</fullName>
    </submittedName>
</protein>
<proteinExistence type="predicted"/>
<sequence length="547" mass="62259">MAAKRIFQKNSKDPTRTGTESNMLLEKDKPSYSPLFSKSDLPVLSEEASFLDIQLINMLKQNYDINASVSEKKVGKTDDFSHPGSSTLMKNVKNHCQNFYTNVIDAMSDANENDEKRSLVDNQKLSAYALKRDIKRCLTETQPYLEMLYGLEDLVTWRNPLSSLAMFFVYFYSVYRGWIICLFLFTILLQLTFNYVAEHKQINIGLSFLPRKDVGFKKFDLSGAQLVFDVAKRVQILLTFVADLLEKIKALFTWKKPEVTMKFFGLVGFFFVLSVTTSTSTFLIVIGTLCGGKAFITTFLYHRFPRLRRLLDVALYFYDRLPTSRPTSESPNTSPSAAKRSLGSCENAKSDFKTKHDILVKSNSSFGLNSTTSEMRRRSIAVIPLQSNTDLLMKPGTPACNPEFFDEIGGNETDDVSTSDGDANDDMFIITRSCFLIDKEKPFPRGMSSGTIVLNEKMIGFRYQKVRDGCRDLLQIPFYEILSVKKIRTMRTFSLMPGSHKCLELQLANKKKPIQFLGIPKRDEFYELLIETARIAGVELALDNDEF</sequence>
<reference evidence="2" key="1">
    <citation type="submission" date="2022-11" db="UniProtKB">
        <authorList>
            <consortium name="WormBaseParasite"/>
        </authorList>
    </citation>
    <scope>IDENTIFICATION</scope>
</reference>
<organism evidence="1 2">
    <name type="scientific">Panagrolaimus sp. JU765</name>
    <dbReference type="NCBI Taxonomy" id="591449"/>
    <lineage>
        <taxon>Eukaryota</taxon>
        <taxon>Metazoa</taxon>
        <taxon>Ecdysozoa</taxon>
        <taxon>Nematoda</taxon>
        <taxon>Chromadorea</taxon>
        <taxon>Rhabditida</taxon>
        <taxon>Tylenchina</taxon>
        <taxon>Panagrolaimomorpha</taxon>
        <taxon>Panagrolaimoidea</taxon>
        <taxon>Panagrolaimidae</taxon>
        <taxon>Panagrolaimus</taxon>
    </lineage>
</organism>